<keyword evidence="2" id="KW-1185">Reference proteome</keyword>
<gene>
    <name evidence="1" type="ORF">HPB50_012279</name>
</gene>
<proteinExistence type="predicted"/>
<evidence type="ECO:0000313" key="1">
    <source>
        <dbReference type="EMBL" id="KAH6930267.1"/>
    </source>
</evidence>
<dbReference type="Proteomes" id="UP000821845">
    <property type="component" value="Chromosome 5"/>
</dbReference>
<accession>A0ACB7S864</accession>
<comment type="caution">
    <text evidence="1">The sequence shown here is derived from an EMBL/GenBank/DDBJ whole genome shotgun (WGS) entry which is preliminary data.</text>
</comment>
<dbReference type="EMBL" id="CM023485">
    <property type="protein sequence ID" value="KAH6930267.1"/>
    <property type="molecule type" value="Genomic_DNA"/>
</dbReference>
<name>A0ACB7S864_HYAAI</name>
<reference evidence="1" key="1">
    <citation type="submission" date="2020-05" db="EMBL/GenBank/DDBJ databases">
        <title>Large-scale comparative analyses of tick genomes elucidate their genetic diversity and vector capacities.</title>
        <authorList>
            <person name="Jia N."/>
            <person name="Wang J."/>
            <person name="Shi W."/>
            <person name="Du L."/>
            <person name="Sun Y."/>
            <person name="Zhan W."/>
            <person name="Jiang J."/>
            <person name="Wang Q."/>
            <person name="Zhang B."/>
            <person name="Ji P."/>
            <person name="Sakyi L.B."/>
            <person name="Cui X."/>
            <person name="Yuan T."/>
            <person name="Jiang B."/>
            <person name="Yang W."/>
            <person name="Lam T.T.-Y."/>
            <person name="Chang Q."/>
            <person name="Ding S."/>
            <person name="Wang X."/>
            <person name="Zhu J."/>
            <person name="Ruan X."/>
            <person name="Zhao L."/>
            <person name="Wei J."/>
            <person name="Que T."/>
            <person name="Du C."/>
            <person name="Cheng J."/>
            <person name="Dai P."/>
            <person name="Han X."/>
            <person name="Huang E."/>
            <person name="Gao Y."/>
            <person name="Liu J."/>
            <person name="Shao H."/>
            <person name="Ye R."/>
            <person name="Li L."/>
            <person name="Wei W."/>
            <person name="Wang X."/>
            <person name="Wang C."/>
            <person name="Yang T."/>
            <person name="Huo Q."/>
            <person name="Li W."/>
            <person name="Guo W."/>
            <person name="Chen H."/>
            <person name="Zhou L."/>
            <person name="Ni X."/>
            <person name="Tian J."/>
            <person name="Zhou Y."/>
            <person name="Sheng Y."/>
            <person name="Liu T."/>
            <person name="Pan Y."/>
            <person name="Xia L."/>
            <person name="Li J."/>
            <person name="Zhao F."/>
            <person name="Cao W."/>
        </authorList>
    </citation>
    <scope>NUCLEOTIDE SEQUENCE</scope>
    <source>
        <strain evidence="1">Hyas-2018</strain>
    </source>
</reference>
<evidence type="ECO:0000313" key="2">
    <source>
        <dbReference type="Proteomes" id="UP000821845"/>
    </source>
</evidence>
<protein>
    <submittedName>
        <fullName evidence="1">Uncharacterized protein</fullName>
    </submittedName>
</protein>
<organism evidence="1 2">
    <name type="scientific">Hyalomma asiaticum</name>
    <name type="common">Tick</name>
    <dbReference type="NCBI Taxonomy" id="266040"/>
    <lineage>
        <taxon>Eukaryota</taxon>
        <taxon>Metazoa</taxon>
        <taxon>Ecdysozoa</taxon>
        <taxon>Arthropoda</taxon>
        <taxon>Chelicerata</taxon>
        <taxon>Arachnida</taxon>
        <taxon>Acari</taxon>
        <taxon>Parasitiformes</taxon>
        <taxon>Ixodida</taxon>
        <taxon>Ixodoidea</taxon>
        <taxon>Ixodidae</taxon>
        <taxon>Hyalomminae</taxon>
        <taxon>Hyalomma</taxon>
    </lineage>
</organism>
<sequence length="958" mass="101918">MAAVRSSVVHGSSGTLRVHHRCRAGGPGVSPSPTCFLSGDWKWPTLYCGQRERSADWLAAAYQSTEGLTQLTCNYGKCGLPSGCCMRSRHAGPSSAEALVVRDDGEEEGCCRGEEDWCGGAGGAGVRRPMNAFFLFCKRHRSVVRERYPHLENRAITKILGEWWASLEPHEKHTYTELAKQVSTAKVSRSLVMPLTHVLQIDHKMYKEAFMKANPDFKWCKMPTLPTRSPVTRTKGATTKGDTLRWSPEQTNCPRSDMPRVPTLTKDPLSISRQNNSSPVLQQQGSNSLDEPPATKPMTESGGNAAEQSGAPNPAPSNNPPDISKPPKKRYLANLENGTYGGGNAGRLKSESSSSPSPTPSPVPCAPPQRAASTDQQTNNACSALLELAEGCQGGKKPPATGGRQKTGELNTKSQDNGSSALSAAATSTTTTSTSTSSNGNSGLCGGGSMPPAGFGPIPMFNVGAANRFIDQAFSQPTTASSTSVTPPPPFTALSTSSTSTPPTISSSMTCVDSGGGSSSAAANARERERERERFFNVSSALSLAQSLNRSDEEQPLNLCKERPMTTIKTCQQDIINHIIDKFLCGPSNHGSARHPDDSPAVPAVVAAAVPGTVPTPSAGMYRGSADDDGYDVQKKVAAGSHKSGVRRKGLAGSSPSKRARVTASSAGDEDGGSSPERARKSQRSCKGQRYQALVSEGVLPGSKERKGLVRKSDEEGEDEPSRLGGGSRKEDGAKVSRKNSGSFNLDAQIAALPKCSMESFTRRKNKKKVGRPEDEGRDDRASSDATEPGGMDLDFRTSLPRGMRQRSESGASGTDEAVDDPSSPPPVSSPGDHSSATPRKFKTGDFDLDEHLAALPKCDIEVLSRRKKELRRDSGSSSGRQDSKADDSGTESDHAGASESTEENGAREWHSGDEEEVEETGRTSPKKDKRKRRKGAPLLLTHLFASPFMLGSIDVIL</sequence>